<reference evidence="2" key="1">
    <citation type="submission" date="2016-06" db="EMBL/GenBank/DDBJ databases">
        <authorList>
            <person name="Varghese N."/>
            <person name="Submissions Spin"/>
        </authorList>
    </citation>
    <scope>NUCLEOTIDE SEQUENCE [LARGE SCALE GENOMIC DNA]</scope>
    <source>
        <strain evidence="2">DSM 44983</strain>
    </source>
</reference>
<organism evidence="1 2">
    <name type="scientific">Micromonospora rifamycinica</name>
    <dbReference type="NCBI Taxonomy" id="291594"/>
    <lineage>
        <taxon>Bacteria</taxon>
        <taxon>Bacillati</taxon>
        <taxon>Actinomycetota</taxon>
        <taxon>Actinomycetes</taxon>
        <taxon>Micromonosporales</taxon>
        <taxon>Micromonosporaceae</taxon>
        <taxon>Micromonospora</taxon>
    </lineage>
</organism>
<name>A0A120F9I9_9ACTN</name>
<dbReference type="RefSeq" id="WP_067304524.1">
    <property type="nucleotide sequence ID" value="NZ_LRMV01000024.1"/>
</dbReference>
<evidence type="ECO:0000313" key="2">
    <source>
        <dbReference type="Proteomes" id="UP000198226"/>
    </source>
</evidence>
<dbReference type="AlphaFoldDB" id="A0A120F9I9"/>
<dbReference type="EMBL" id="LT607752">
    <property type="protein sequence ID" value="SCG74296.1"/>
    <property type="molecule type" value="Genomic_DNA"/>
</dbReference>
<dbReference type="OrthoDB" id="3681236at2"/>
<accession>A0A120F9I9</accession>
<evidence type="ECO:0000313" key="1">
    <source>
        <dbReference type="EMBL" id="SCG74296.1"/>
    </source>
</evidence>
<dbReference type="Proteomes" id="UP000198226">
    <property type="component" value="Chromosome I"/>
</dbReference>
<protein>
    <submittedName>
        <fullName evidence="1">Uncharacterized protein</fullName>
    </submittedName>
</protein>
<keyword evidence="2" id="KW-1185">Reference proteome</keyword>
<proteinExistence type="predicted"/>
<sequence length="399" mass="43648">MNLLRRLAERLRAALAAIRGLETGIVTPLPPPLVDPRTSTASLVSRAEARGAADAATGMLDSWSFGGPDVPGSDALDPGYVRILRQECEVAVATLREQQAVTESRAVHVRRWRDEADDLMGAARARMRDVAVREAELEARTVRRRQHRAGVDVADLPAVPLEDTLWEGETRTLGPFWRILILLGLVAAELPVQLAVYGYFLTGVSGIPDLTLPLAVSTSLLLVLGPHVAAVLLRARQATGGERRLGLAVLALAAPWLTVAVLLGLLRGVIFEADPARLQRLHLTPVTVVVMFVAVMLVIGVMAFMLGLSRRHPFQEAYVRQRDRRNRLDSMWSAMAQRIHPAYQESEAHLAEQERSVRASYAAAEEAYFAALARTVGDPAFTEAVQQRRGRRPTVGELA</sequence>
<gene>
    <name evidence="1" type="ORF">GA0070623_3874</name>
</gene>